<feature type="transmembrane region" description="Helical" evidence="2">
    <location>
        <begin position="104"/>
        <end position="124"/>
    </location>
</feature>
<dbReference type="EMBL" id="FNVB01000005">
    <property type="protein sequence ID" value="SEG77617.1"/>
    <property type="molecule type" value="Genomic_DNA"/>
</dbReference>
<organism evidence="3 6">
    <name type="scientific">Saccharopolyspora kobensis</name>
    <dbReference type="NCBI Taxonomy" id="146035"/>
    <lineage>
        <taxon>Bacteria</taxon>
        <taxon>Bacillati</taxon>
        <taxon>Actinomycetota</taxon>
        <taxon>Actinomycetes</taxon>
        <taxon>Pseudonocardiales</taxon>
        <taxon>Pseudonocardiaceae</taxon>
        <taxon>Saccharopolyspora</taxon>
    </lineage>
</organism>
<feature type="compositionally biased region" description="Basic and acidic residues" evidence="1">
    <location>
        <begin position="1"/>
        <end position="15"/>
    </location>
</feature>
<evidence type="ECO:0000256" key="2">
    <source>
        <dbReference type="SAM" id="Phobius"/>
    </source>
</evidence>
<keyword evidence="2" id="KW-1133">Transmembrane helix</keyword>
<evidence type="ECO:0000256" key="1">
    <source>
        <dbReference type="SAM" id="MobiDB-lite"/>
    </source>
</evidence>
<keyword evidence="2" id="KW-0472">Membrane</keyword>
<keyword evidence="5" id="KW-1185">Reference proteome</keyword>
<sequence>MSRRFDYEQPRESRQFRTRPIPVDGARRRHSRKAPSRSGSAIRGLSGALAVGSLVLALALVGVQFWATGQGQQGPGLPAVISQLVTSVAAVAAQAVADRRRDLIGGLATLGVFALVLGSLWFWWWA</sequence>
<feature type="region of interest" description="Disordered" evidence="1">
    <location>
        <begin position="1"/>
        <end position="40"/>
    </location>
</feature>
<dbReference type="Proteomes" id="UP000236729">
    <property type="component" value="Unassembled WGS sequence"/>
</dbReference>
<dbReference type="Proteomes" id="UP000199690">
    <property type="component" value="Unassembled WGS sequence"/>
</dbReference>
<keyword evidence="2" id="KW-0812">Transmembrane</keyword>
<feature type="transmembrane region" description="Helical" evidence="2">
    <location>
        <begin position="79"/>
        <end position="97"/>
    </location>
</feature>
<dbReference type="EMBL" id="FOME01000002">
    <property type="protein sequence ID" value="SFD02983.1"/>
    <property type="molecule type" value="Genomic_DNA"/>
</dbReference>
<evidence type="ECO:0000313" key="3">
    <source>
        <dbReference type="EMBL" id="SEG77617.1"/>
    </source>
</evidence>
<evidence type="ECO:0000313" key="5">
    <source>
        <dbReference type="Proteomes" id="UP000199690"/>
    </source>
</evidence>
<dbReference type="RefSeq" id="WP_177247478.1">
    <property type="nucleotide sequence ID" value="NZ_FNVB01000005.1"/>
</dbReference>
<reference evidence="5 6" key="1">
    <citation type="submission" date="2016-10" db="EMBL/GenBank/DDBJ databases">
        <authorList>
            <person name="Varghese N."/>
            <person name="Submissions S."/>
        </authorList>
    </citation>
    <scope>NUCLEOTIDE SEQUENCE [LARGE SCALE GENOMIC DNA]</scope>
    <source>
        <strain evidence="6">ATCC 20501</strain>
        <strain evidence="4 5">CGMCC 4.3529</strain>
    </source>
</reference>
<proteinExistence type="predicted"/>
<gene>
    <name evidence="3" type="ORF">SAMN02982929_03665</name>
    <name evidence="4" type="ORF">SAMN05216506_102259</name>
</gene>
<reference evidence="3" key="2">
    <citation type="submission" date="2016-10" db="EMBL/GenBank/DDBJ databases">
        <authorList>
            <person name="de Groot N.N."/>
        </authorList>
    </citation>
    <scope>NUCLEOTIDE SEQUENCE [LARGE SCALE GENOMIC DNA]</scope>
    <source>
        <strain evidence="3">ATCC 20501</strain>
    </source>
</reference>
<feature type="transmembrane region" description="Helical" evidence="2">
    <location>
        <begin position="41"/>
        <end position="67"/>
    </location>
</feature>
<dbReference type="SMR" id="A0A1H6CXT9"/>
<accession>A0A1H6CXT9</accession>
<evidence type="ECO:0000313" key="4">
    <source>
        <dbReference type="EMBL" id="SFD02983.1"/>
    </source>
</evidence>
<accession>A0A1I1P7L5</accession>
<name>A0A1H6CXT9_9PSEU</name>
<dbReference type="AlphaFoldDB" id="A0A1H6CXT9"/>
<evidence type="ECO:0000313" key="6">
    <source>
        <dbReference type="Proteomes" id="UP000236729"/>
    </source>
</evidence>
<protein>
    <submittedName>
        <fullName evidence="3">Uncharacterized protein</fullName>
    </submittedName>
</protein>